<protein>
    <submittedName>
        <fullName evidence="2">Uncharacterized protein</fullName>
    </submittedName>
</protein>
<sequence>MIPEDPKNDLPPHFGETIEFLGSVILTIGYIVSTIGEGIVLSELTQAKEDEKKSSIKQDEQLSDIQSKLDYLVSEMEVLKKRGSFF</sequence>
<accession>A0A2W7MF98</accession>
<dbReference type="EMBL" id="QKZI01000008">
    <property type="protein sequence ID" value="PZX02993.1"/>
    <property type="molecule type" value="Genomic_DNA"/>
</dbReference>
<organism evidence="2 3">
    <name type="scientific">Psychrobacillus insolitus</name>
    <dbReference type="NCBI Taxonomy" id="1461"/>
    <lineage>
        <taxon>Bacteria</taxon>
        <taxon>Bacillati</taxon>
        <taxon>Bacillota</taxon>
        <taxon>Bacilli</taxon>
        <taxon>Bacillales</taxon>
        <taxon>Bacillaceae</taxon>
        <taxon>Psychrobacillus</taxon>
    </lineage>
</organism>
<evidence type="ECO:0000313" key="3">
    <source>
        <dbReference type="Proteomes" id="UP000248646"/>
    </source>
</evidence>
<keyword evidence="1" id="KW-0812">Transmembrane</keyword>
<keyword evidence="1" id="KW-0472">Membrane</keyword>
<dbReference type="OrthoDB" id="2970036at2"/>
<comment type="caution">
    <text evidence="2">The sequence shown here is derived from an EMBL/GenBank/DDBJ whole genome shotgun (WGS) entry which is preliminary data.</text>
</comment>
<name>A0A2W7MF98_9BACI</name>
<dbReference type="AlphaFoldDB" id="A0A2W7MF98"/>
<keyword evidence="3" id="KW-1185">Reference proteome</keyword>
<reference evidence="2 3" key="1">
    <citation type="submission" date="2018-06" db="EMBL/GenBank/DDBJ databases">
        <title>Genomic Encyclopedia of Type Strains, Phase IV (KMG-IV): sequencing the most valuable type-strain genomes for metagenomic binning, comparative biology and taxonomic classification.</title>
        <authorList>
            <person name="Goeker M."/>
        </authorList>
    </citation>
    <scope>NUCLEOTIDE SEQUENCE [LARGE SCALE GENOMIC DNA]</scope>
    <source>
        <strain evidence="2 3">DSM 5</strain>
    </source>
</reference>
<evidence type="ECO:0000256" key="1">
    <source>
        <dbReference type="SAM" id="Phobius"/>
    </source>
</evidence>
<keyword evidence="1" id="KW-1133">Transmembrane helix</keyword>
<evidence type="ECO:0000313" key="2">
    <source>
        <dbReference type="EMBL" id="PZX02993.1"/>
    </source>
</evidence>
<dbReference type="Proteomes" id="UP000248646">
    <property type="component" value="Unassembled WGS sequence"/>
</dbReference>
<gene>
    <name evidence="2" type="ORF">C7437_10889</name>
</gene>
<dbReference type="RefSeq" id="WP_111440570.1">
    <property type="nucleotide sequence ID" value="NZ_QKZI01000008.1"/>
</dbReference>
<feature type="transmembrane region" description="Helical" evidence="1">
    <location>
        <begin position="20"/>
        <end position="44"/>
    </location>
</feature>
<proteinExistence type="predicted"/>